<reference evidence="6" key="1">
    <citation type="journal article" date="2021" name="PeerJ">
        <title>Extensive microbial diversity within the chicken gut microbiome revealed by metagenomics and culture.</title>
        <authorList>
            <person name="Gilroy R."/>
            <person name="Ravi A."/>
            <person name="Getino M."/>
            <person name="Pursley I."/>
            <person name="Horton D.L."/>
            <person name="Alikhan N.F."/>
            <person name="Baker D."/>
            <person name="Gharbi K."/>
            <person name="Hall N."/>
            <person name="Watson M."/>
            <person name="Adriaenssens E.M."/>
            <person name="Foster-Nyarko E."/>
            <person name="Jarju S."/>
            <person name="Secka A."/>
            <person name="Antonio M."/>
            <person name="Oren A."/>
            <person name="Chaudhuri R.R."/>
            <person name="La Ragione R."/>
            <person name="Hildebrand F."/>
            <person name="Pallen M.J."/>
        </authorList>
    </citation>
    <scope>NUCLEOTIDE SEQUENCE</scope>
    <source>
        <strain evidence="6">F6-6636</strain>
    </source>
</reference>
<dbReference type="EMBL" id="JAHLFS010000035">
    <property type="protein sequence ID" value="MBU3851597.1"/>
    <property type="molecule type" value="Genomic_DNA"/>
</dbReference>
<feature type="transmembrane region" description="Helical" evidence="5">
    <location>
        <begin position="81"/>
        <end position="102"/>
    </location>
</feature>
<sequence length="183" mass="20580">MLLSLVILLILAYGFYAGSRRGVVLESIYTVAYALVLIIAIATYNGLWPTFQLIVPYPSAILNSKFAFFNLTAGLTLDKSFYAGFSFLFVLFVGWLVVRFVMIFAHRLTYLNIKQPFNKVAGGILGVIVTYIGLFFIIYLLALIPVNALQNQLAHSPLAVLMVKHTPFFSAHVHQWWIDSILK</sequence>
<keyword evidence="2 5" id="KW-0812">Transmembrane</keyword>
<keyword evidence="3 5" id="KW-1133">Transmembrane helix</keyword>
<dbReference type="GO" id="GO:0016020">
    <property type="term" value="C:membrane"/>
    <property type="evidence" value="ECO:0007669"/>
    <property type="project" value="UniProtKB-SubCell"/>
</dbReference>
<comment type="subcellular location">
    <subcellularLocation>
        <location evidence="1">Membrane</location>
        <topology evidence="1">Multi-pass membrane protein</topology>
    </subcellularLocation>
</comment>
<feature type="transmembrane region" description="Helical" evidence="5">
    <location>
        <begin position="27"/>
        <end position="47"/>
    </location>
</feature>
<dbReference type="Proteomes" id="UP000777303">
    <property type="component" value="Unassembled WGS sequence"/>
</dbReference>
<evidence type="ECO:0000256" key="1">
    <source>
        <dbReference type="ARBA" id="ARBA00004141"/>
    </source>
</evidence>
<dbReference type="PANTHER" id="PTHR37306">
    <property type="entry name" value="COLICIN V PRODUCTION PROTEIN"/>
    <property type="match status" value="1"/>
</dbReference>
<feature type="transmembrane region" description="Helical" evidence="5">
    <location>
        <begin position="123"/>
        <end position="144"/>
    </location>
</feature>
<evidence type="ECO:0000256" key="5">
    <source>
        <dbReference type="SAM" id="Phobius"/>
    </source>
</evidence>
<name>A0A948X0K8_9LACO</name>
<protein>
    <submittedName>
        <fullName evidence="6">CvpA family protein</fullName>
    </submittedName>
</protein>
<evidence type="ECO:0000313" key="7">
    <source>
        <dbReference type="Proteomes" id="UP000777303"/>
    </source>
</evidence>
<evidence type="ECO:0000256" key="3">
    <source>
        <dbReference type="ARBA" id="ARBA00022989"/>
    </source>
</evidence>
<dbReference type="Pfam" id="PF02674">
    <property type="entry name" value="Colicin_V"/>
    <property type="match status" value="1"/>
</dbReference>
<evidence type="ECO:0000256" key="2">
    <source>
        <dbReference type="ARBA" id="ARBA00022692"/>
    </source>
</evidence>
<reference evidence="6" key="2">
    <citation type="submission" date="2021-04" db="EMBL/GenBank/DDBJ databases">
        <authorList>
            <person name="Gilroy R."/>
        </authorList>
    </citation>
    <scope>NUCLEOTIDE SEQUENCE</scope>
    <source>
        <strain evidence="6">F6-6636</strain>
    </source>
</reference>
<accession>A0A948X0K8</accession>
<dbReference type="GO" id="GO:0009403">
    <property type="term" value="P:toxin biosynthetic process"/>
    <property type="evidence" value="ECO:0007669"/>
    <property type="project" value="InterPro"/>
</dbReference>
<gene>
    <name evidence="6" type="ORF">H9901_02750</name>
</gene>
<proteinExistence type="predicted"/>
<dbReference type="PANTHER" id="PTHR37306:SF1">
    <property type="entry name" value="COLICIN V PRODUCTION PROTEIN"/>
    <property type="match status" value="1"/>
</dbReference>
<feature type="transmembrane region" description="Helical" evidence="5">
    <location>
        <begin position="54"/>
        <end position="75"/>
    </location>
</feature>
<dbReference type="AlphaFoldDB" id="A0A948X0K8"/>
<evidence type="ECO:0000256" key="4">
    <source>
        <dbReference type="ARBA" id="ARBA00023136"/>
    </source>
</evidence>
<keyword evidence="4 5" id="KW-0472">Membrane</keyword>
<comment type="caution">
    <text evidence="6">The sequence shown here is derived from an EMBL/GenBank/DDBJ whole genome shotgun (WGS) entry which is preliminary data.</text>
</comment>
<organism evidence="6 7">
    <name type="scientific">Candidatus Paralactobacillus gallistercoris</name>
    <dbReference type="NCBI Taxonomy" id="2838724"/>
    <lineage>
        <taxon>Bacteria</taxon>
        <taxon>Bacillati</taxon>
        <taxon>Bacillota</taxon>
        <taxon>Bacilli</taxon>
        <taxon>Lactobacillales</taxon>
        <taxon>Lactobacillaceae</taxon>
        <taxon>Lactobacillus</taxon>
    </lineage>
</organism>
<dbReference type="InterPro" id="IPR003825">
    <property type="entry name" value="Colicin-V_CvpA"/>
</dbReference>
<evidence type="ECO:0000313" key="6">
    <source>
        <dbReference type="EMBL" id="MBU3851597.1"/>
    </source>
</evidence>